<reference evidence="3" key="1">
    <citation type="submission" date="2007-02" db="EMBL/GenBank/DDBJ databases">
        <title>Complete sequence of Clostridium thermocellum ATCC 27405.</title>
        <authorList>
            <consortium name="US DOE Joint Genome Institute"/>
            <person name="Copeland A."/>
            <person name="Lucas S."/>
            <person name="Lapidus A."/>
            <person name="Barry K."/>
            <person name="Detter J.C."/>
            <person name="Glavina del Rio T."/>
            <person name="Hammon N."/>
            <person name="Israni S."/>
            <person name="Dalin E."/>
            <person name="Tice H."/>
            <person name="Pitluck S."/>
            <person name="Chertkov O."/>
            <person name="Brettin T."/>
            <person name="Bruce D."/>
            <person name="Han C."/>
            <person name="Tapia R."/>
            <person name="Gilna P."/>
            <person name="Schmutz J."/>
            <person name="Larimer F."/>
            <person name="Land M."/>
            <person name="Hauser L."/>
            <person name="Kyrpides N."/>
            <person name="Mikhailova N."/>
            <person name="Wu J.H.D."/>
            <person name="Newcomb M."/>
            <person name="Richardson P."/>
        </authorList>
    </citation>
    <scope>NUCLEOTIDE SEQUENCE [LARGE SCALE GENOMIC DNA]</scope>
    <source>
        <strain evidence="3">ATCC 27405 / DSM 1237 / JCM 9322 / NBRC 103400 / NCIMB 10682 / NRRL B-4536 / VPI 7372</strain>
    </source>
</reference>
<keyword evidence="1" id="KW-0812">Transmembrane</keyword>
<organism evidence="2 3">
    <name type="scientific">Acetivibrio thermocellus (strain ATCC 27405 / DSM 1237 / JCM 9322 / NBRC 103400 / NCIMB 10682 / NRRL B-4536 / VPI 7372)</name>
    <name type="common">Clostridium thermocellum</name>
    <dbReference type="NCBI Taxonomy" id="203119"/>
    <lineage>
        <taxon>Bacteria</taxon>
        <taxon>Bacillati</taxon>
        <taxon>Bacillota</taxon>
        <taxon>Clostridia</taxon>
        <taxon>Eubacteriales</taxon>
        <taxon>Oscillospiraceae</taxon>
        <taxon>Acetivibrio</taxon>
    </lineage>
</organism>
<dbReference type="AlphaFoldDB" id="A3DJZ9"/>
<evidence type="ECO:0000313" key="2">
    <source>
        <dbReference type="EMBL" id="ABN54278.1"/>
    </source>
</evidence>
<evidence type="ECO:0000256" key="1">
    <source>
        <dbReference type="SAM" id="Phobius"/>
    </source>
</evidence>
<keyword evidence="3" id="KW-1185">Reference proteome</keyword>
<feature type="transmembrane region" description="Helical" evidence="1">
    <location>
        <begin position="49"/>
        <end position="66"/>
    </location>
</feature>
<evidence type="ECO:0000313" key="3">
    <source>
        <dbReference type="Proteomes" id="UP000002145"/>
    </source>
</evidence>
<reference evidence="2 3" key="2">
    <citation type="journal article" date="2013" name="Biotechnol. Biofuels">
        <title>Global transcriptome analysis of Clostridium thermocellum ATCC 27405 during growth on dilute acid pretreated Populus and switchgrass.</title>
        <authorList>
            <person name="Wilson C.M."/>
            <person name="Rodriguez M.Jr."/>
            <person name="Johnson C.M."/>
            <person name="Martin S.L."/>
            <person name="Chu T.M."/>
            <person name="Wolfinger R.D."/>
            <person name="Hauser L.J."/>
            <person name="Land M.L."/>
            <person name="Klingeman D.M."/>
            <person name="Syed M.H."/>
            <person name="Ragauskas A.J."/>
            <person name="Tschaplinski T.J."/>
            <person name="Mielenz J.R."/>
            <person name="Brown S.D."/>
        </authorList>
    </citation>
    <scope>NUCLEOTIDE SEQUENCE [LARGE SCALE GENOMIC DNA]</scope>
    <source>
        <strain evidence="3">ATCC 27405 / DSM 1237 / JCM 9322 / NBRC 103400 / NCIMB 10682 / NRRL B-4536 / VPI 7372</strain>
    </source>
</reference>
<dbReference type="Proteomes" id="UP000002145">
    <property type="component" value="Chromosome"/>
</dbReference>
<protein>
    <submittedName>
        <fullName evidence="2">Uncharacterized protein</fullName>
    </submittedName>
</protein>
<gene>
    <name evidence="2" type="ordered locus">Cthe_3082</name>
</gene>
<sequence length="81" mass="8717">MYGRLYGVFGGNTGMDGYNFTEIGMLVGAAIGGILSVIGFMLWHSTITFSFAFAGIALGILGGSIMDKKLKKSKRENKEFL</sequence>
<name>A3DJZ9_ACET2</name>
<proteinExistence type="predicted"/>
<keyword evidence="1" id="KW-0472">Membrane</keyword>
<keyword evidence="1" id="KW-1133">Transmembrane helix</keyword>
<dbReference type="EMBL" id="CP000568">
    <property type="protein sequence ID" value="ABN54278.1"/>
    <property type="molecule type" value="Genomic_DNA"/>
</dbReference>
<dbReference type="HOGENOM" id="CLU_2805017_0_0_9"/>
<accession>A3DJZ9</accession>
<feature type="transmembrane region" description="Helical" evidence="1">
    <location>
        <begin position="23"/>
        <end position="43"/>
    </location>
</feature>
<dbReference type="KEGG" id="cth:Cthe_3082"/>